<organism evidence="2 3">
    <name type="scientific">Elysia crispata</name>
    <name type="common">lettuce slug</name>
    <dbReference type="NCBI Taxonomy" id="231223"/>
    <lineage>
        <taxon>Eukaryota</taxon>
        <taxon>Metazoa</taxon>
        <taxon>Spiralia</taxon>
        <taxon>Lophotrochozoa</taxon>
        <taxon>Mollusca</taxon>
        <taxon>Gastropoda</taxon>
        <taxon>Heterobranchia</taxon>
        <taxon>Euthyneura</taxon>
        <taxon>Panpulmonata</taxon>
        <taxon>Sacoglossa</taxon>
        <taxon>Placobranchoidea</taxon>
        <taxon>Plakobranchidae</taxon>
        <taxon>Elysia</taxon>
    </lineage>
</organism>
<sequence length="85" mass="9218">MRGGAGHVFADTGKLGWLKAVDVPEVSLKSTKINRSKTKSSRYALRSDLKMGRQSWNFACLDPGTGRTSSKSQLGLPVLELGHTE</sequence>
<feature type="region of interest" description="Disordered" evidence="1">
    <location>
        <begin position="65"/>
        <end position="85"/>
    </location>
</feature>
<dbReference type="AlphaFoldDB" id="A0AAE0ZWT9"/>
<dbReference type="Proteomes" id="UP001283361">
    <property type="component" value="Unassembled WGS sequence"/>
</dbReference>
<accession>A0AAE0ZWT9</accession>
<dbReference type="EMBL" id="JAWDGP010003248">
    <property type="protein sequence ID" value="KAK3776097.1"/>
    <property type="molecule type" value="Genomic_DNA"/>
</dbReference>
<proteinExistence type="predicted"/>
<gene>
    <name evidence="2" type="ORF">RRG08_046764</name>
</gene>
<comment type="caution">
    <text evidence="2">The sequence shown here is derived from an EMBL/GenBank/DDBJ whole genome shotgun (WGS) entry which is preliminary data.</text>
</comment>
<evidence type="ECO:0000313" key="3">
    <source>
        <dbReference type="Proteomes" id="UP001283361"/>
    </source>
</evidence>
<protein>
    <submittedName>
        <fullName evidence="2">Uncharacterized protein</fullName>
    </submittedName>
</protein>
<evidence type="ECO:0000313" key="2">
    <source>
        <dbReference type="EMBL" id="KAK3776097.1"/>
    </source>
</evidence>
<keyword evidence="3" id="KW-1185">Reference proteome</keyword>
<reference evidence="2" key="1">
    <citation type="journal article" date="2023" name="G3 (Bethesda)">
        <title>A reference genome for the long-term kleptoplast-retaining sea slug Elysia crispata morphotype clarki.</title>
        <authorList>
            <person name="Eastman K.E."/>
            <person name="Pendleton A.L."/>
            <person name="Shaikh M.A."/>
            <person name="Suttiyut T."/>
            <person name="Ogas R."/>
            <person name="Tomko P."/>
            <person name="Gavelis G."/>
            <person name="Widhalm J.R."/>
            <person name="Wisecaver J.H."/>
        </authorList>
    </citation>
    <scope>NUCLEOTIDE SEQUENCE</scope>
    <source>
        <strain evidence="2">ECLA1</strain>
    </source>
</reference>
<evidence type="ECO:0000256" key="1">
    <source>
        <dbReference type="SAM" id="MobiDB-lite"/>
    </source>
</evidence>
<name>A0AAE0ZWT9_9GAST</name>